<dbReference type="InterPro" id="IPR018553">
    <property type="entry name" value="E2_Ub-conjug_enz"/>
</dbReference>
<dbReference type="SUPFAM" id="SSF48371">
    <property type="entry name" value="ARM repeat"/>
    <property type="match status" value="1"/>
</dbReference>
<dbReference type="Proteomes" id="UP000285060">
    <property type="component" value="Unassembled WGS sequence"/>
</dbReference>
<organism evidence="3 4">
    <name type="scientific">Aphanomyces invadans</name>
    <dbReference type="NCBI Taxonomy" id="157072"/>
    <lineage>
        <taxon>Eukaryota</taxon>
        <taxon>Sar</taxon>
        <taxon>Stramenopiles</taxon>
        <taxon>Oomycota</taxon>
        <taxon>Saprolegniomycetes</taxon>
        <taxon>Saprolegniales</taxon>
        <taxon>Verrucalvaceae</taxon>
        <taxon>Aphanomyces</taxon>
    </lineage>
</organism>
<reference evidence="3 4" key="1">
    <citation type="submission" date="2018-08" db="EMBL/GenBank/DDBJ databases">
        <title>Aphanomyces genome sequencing and annotation.</title>
        <authorList>
            <person name="Minardi D."/>
            <person name="Oidtmann B."/>
            <person name="Van Der Giezen M."/>
            <person name="Studholme D.J."/>
        </authorList>
    </citation>
    <scope>NUCLEOTIDE SEQUENCE [LARGE SCALE GENOMIC DNA]</scope>
    <source>
        <strain evidence="3 4">NJM0002</strain>
    </source>
</reference>
<evidence type="ECO:0000313" key="3">
    <source>
        <dbReference type="EMBL" id="RHY28801.1"/>
    </source>
</evidence>
<evidence type="ECO:0000313" key="4">
    <source>
        <dbReference type="Proteomes" id="UP000285060"/>
    </source>
</evidence>
<dbReference type="PANTHER" id="PTHR31560">
    <property type="entry name" value="UPF0652 PROTEIN C16A11.03C-RELATED"/>
    <property type="match status" value="1"/>
</dbReference>
<dbReference type="AlphaFoldDB" id="A0A3R7A7W4"/>
<feature type="non-terminal residue" evidence="3">
    <location>
        <position position="1"/>
    </location>
</feature>
<proteinExistence type="predicted"/>
<sequence length="1106" mass="122179">PIQVDETMEDLSMDEATLARETQLILRRAKVMPMRLSDSERVLFNLLDAGLNVSEYTDKVDILSYRSPVKRILTELTDLFNIMSGMLVASDFRNGKKRIAGQKYHDNADFFKSVFEIGRRYKIMNPGTWSGFLDTWISTLVVERMRNNYGKMIYLLQDASMQEIEDHFEFSCIEPTHTVHSFLEDRDGLDLLQDADVPVATRSLADSCGASQRATKTAAIEAIVSRHATDKLTADDIRRVLSSIDDNNSYLALNCTPISRMQAYLEQYFQASAPFSLEIRAGKNGARLSHSHKTQYAYAMQSLALWKNITLEMFPLWFAVEEDLIHGLNRMQRAPHTSQLIHAILAHTQKTSPMGWVGSSAIHLGDHNVPNALMFIDKYTQVSRILSPIVQTCEFVSRMQHDAYIQGLGGAEFVRQSILADFFKHAFDGSGADNFFDAGSCIDGRLTSAWNWCSKIEKKPFYHVFLMAGFVGFDGRVSRLRRLPSPKVKQGKAVVLEPLAMAVDPPAPPDILPAASKSPYRLSMQNDQRQDAEFAHLVQLAQATLRSQDDAVDAAAAVAAALAHVEQRHYASLTLRKQHVHILQQLELELEALERTMGSSRQQFRSIGNQHLHVIAEQLLHHTQPSLTSSRTVLDESSVAMHLREAGAAYKKAGDQRHECMPVLTHKAHADRCYQESIALVRRGDDLDAAVERMADAATAYALYRQSPLFDQCQLVLSVAAADVAWSHNALSDATDSLDERIKSAHPDCVVGEARACMLEALETAKHGIVANGGQYDSTLLQHVRRCNQYMAWLGRHSPAILAATGVTPAVTSMLEKKVHKASIAHSCRALPTRTEYELDQLIGHWIALAKADVDLATVLVTELALQQAAAAALHAAQDTHFPALLVLSDTLIAALGASMPAAFTSSWLQLLCQMTTASMSNVAIIPTLLRHLKQLLTSKQLVHVVTKAGFVALVQVLRDGMLGHQDIMRSVVEVVAACIALHPKCFNDEAHHRIVVPCFCAVLLRYAKTPPLVAEAIPVLISLFANSNLPASKAADCQLVSAFVPALASCGPPLRSSALQLFRDLASADKRVLAQCRQHRTVLLAAFSQLPPDDPMLDFADQLKA</sequence>
<dbReference type="EMBL" id="QUSY01000524">
    <property type="protein sequence ID" value="RHY28801.1"/>
    <property type="molecule type" value="Genomic_DNA"/>
</dbReference>
<protein>
    <recommendedName>
        <fullName evidence="2">Non-canonical E2 ubiquitin-conjugating enzyme C-terminal domain-containing protein</fullName>
    </recommendedName>
</protein>
<accession>A0A3R7A7W4</accession>
<name>A0A3R7A7W4_9STRA</name>
<dbReference type="Pfam" id="PF09418">
    <property type="entry name" value="DUF2009"/>
    <property type="match status" value="1"/>
</dbReference>
<keyword evidence="1" id="KW-0175">Coiled coil</keyword>
<evidence type="ECO:0000259" key="2">
    <source>
        <dbReference type="Pfam" id="PF09418"/>
    </source>
</evidence>
<comment type="caution">
    <text evidence="3">The sequence shown here is derived from an EMBL/GenBank/DDBJ whole genome shotgun (WGS) entry which is preliminary data.</text>
</comment>
<feature type="coiled-coil region" evidence="1">
    <location>
        <begin position="576"/>
        <end position="603"/>
    </location>
</feature>
<feature type="domain" description="Non-canonical E2 ubiquitin-conjugating enzyme C-terminal" evidence="2">
    <location>
        <begin position="28"/>
        <end position="475"/>
    </location>
</feature>
<evidence type="ECO:0000256" key="1">
    <source>
        <dbReference type="SAM" id="Coils"/>
    </source>
</evidence>
<gene>
    <name evidence="3" type="ORF">DYB32_005688</name>
</gene>
<dbReference type="PANTHER" id="PTHR31560:SF0">
    <property type="entry name" value="UPF0652 PROTEIN C22H10.08"/>
    <property type="match status" value="1"/>
</dbReference>
<dbReference type="InterPro" id="IPR057668">
    <property type="entry name" value="E2_Ub-conjug_enz_C"/>
</dbReference>
<dbReference type="InterPro" id="IPR016024">
    <property type="entry name" value="ARM-type_fold"/>
</dbReference>
<dbReference type="VEuPathDB" id="FungiDB:H310_07285"/>
<keyword evidence="4" id="KW-1185">Reference proteome</keyword>